<dbReference type="EMBL" id="MFKF01000047">
    <property type="protein sequence ID" value="OGG56117.1"/>
    <property type="molecule type" value="Genomic_DNA"/>
</dbReference>
<evidence type="ECO:0000256" key="1">
    <source>
        <dbReference type="SAM" id="Phobius"/>
    </source>
</evidence>
<feature type="transmembrane region" description="Helical" evidence="1">
    <location>
        <begin position="20"/>
        <end position="38"/>
    </location>
</feature>
<evidence type="ECO:0008006" key="4">
    <source>
        <dbReference type="Google" id="ProtNLM"/>
    </source>
</evidence>
<sequence length="463" mass="50385">MFRQIVHKEVLLHLRGARFVWVAGLFCGLVFLGLALMSQDYARRLEDYQTSVAAERRELLSVDGREPIPRQVRGLTGDRGVYAFRPPRPLGPLASGLEPAAPVHIHVSEAQIWSRQASEVFYRNPLLTLFPRPDLASVVASILSLVALFFTFDAVCGEKEGGTLKLMLSTGVSRDRILLGKWAGAALTLGAPFLLAVVTGVLLFVLMGRAALDGAGVARIAGMMGLALVYLSLFATVGLGVSTLTGRSSSSLLVCLTVWVGATFVLPHLLASVGAAVAPAPTFQQIRLQRRAVDLDLAKQIDALTRQARGAGLSEAEVQRRRDALRQAHEAEKGRIDEAYVRRVDRQTQVSQALSRASPAACLVYAASELADTGLGFYRQAHEAFGTYRRAFHDYAQRLLREADAGRLGRDWLRPEEAPALTLPSRGLEEAFGAAALDLLVLLLFHAAAFTAAYVLFLRYDVR</sequence>
<proteinExistence type="predicted"/>
<dbReference type="Proteomes" id="UP000178606">
    <property type="component" value="Unassembled WGS sequence"/>
</dbReference>
<keyword evidence="1" id="KW-1133">Transmembrane helix</keyword>
<feature type="transmembrane region" description="Helical" evidence="1">
    <location>
        <begin position="177"/>
        <end position="208"/>
    </location>
</feature>
<dbReference type="GO" id="GO:0140359">
    <property type="term" value="F:ABC-type transporter activity"/>
    <property type="evidence" value="ECO:0007669"/>
    <property type="project" value="InterPro"/>
</dbReference>
<dbReference type="Pfam" id="PF12679">
    <property type="entry name" value="ABC2_membrane_2"/>
    <property type="match status" value="1"/>
</dbReference>
<feature type="transmembrane region" description="Helical" evidence="1">
    <location>
        <begin position="135"/>
        <end position="156"/>
    </location>
</feature>
<feature type="transmembrane region" description="Helical" evidence="1">
    <location>
        <begin position="431"/>
        <end position="457"/>
    </location>
</feature>
<accession>A0A1F6D428</accession>
<reference evidence="2 3" key="1">
    <citation type="journal article" date="2016" name="Nat. Commun.">
        <title>Thousands of microbial genomes shed light on interconnected biogeochemical processes in an aquifer system.</title>
        <authorList>
            <person name="Anantharaman K."/>
            <person name="Brown C.T."/>
            <person name="Hug L.A."/>
            <person name="Sharon I."/>
            <person name="Castelle C.J."/>
            <person name="Probst A.J."/>
            <person name="Thomas B.C."/>
            <person name="Singh A."/>
            <person name="Wilkins M.J."/>
            <person name="Karaoz U."/>
            <person name="Brodie E.L."/>
            <person name="Williams K.H."/>
            <person name="Hubbard S.S."/>
            <person name="Banfield J.F."/>
        </authorList>
    </citation>
    <scope>NUCLEOTIDE SEQUENCE [LARGE SCALE GENOMIC DNA]</scope>
    <source>
        <strain evidence="3">RIFCSPLOWO2_12_FULL_64_10</strain>
    </source>
</reference>
<name>A0A1F6D428_HANXR</name>
<comment type="caution">
    <text evidence="2">The sequence shown here is derived from an EMBL/GenBank/DDBJ whole genome shotgun (WGS) entry which is preliminary data.</text>
</comment>
<dbReference type="GO" id="GO:0005886">
    <property type="term" value="C:plasma membrane"/>
    <property type="evidence" value="ECO:0007669"/>
    <property type="project" value="UniProtKB-SubCell"/>
</dbReference>
<protein>
    <recommendedName>
        <fullName evidence="4">ABC transporter permease</fullName>
    </recommendedName>
</protein>
<evidence type="ECO:0000313" key="2">
    <source>
        <dbReference type="EMBL" id="OGG56117.1"/>
    </source>
</evidence>
<evidence type="ECO:0000313" key="3">
    <source>
        <dbReference type="Proteomes" id="UP000178606"/>
    </source>
</evidence>
<feature type="transmembrane region" description="Helical" evidence="1">
    <location>
        <begin position="220"/>
        <end position="241"/>
    </location>
</feature>
<dbReference type="PANTHER" id="PTHR43471">
    <property type="entry name" value="ABC TRANSPORTER PERMEASE"/>
    <property type="match status" value="1"/>
</dbReference>
<feature type="transmembrane region" description="Helical" evidence="1">
    <location>
        <begin position="253"/>
        <end position="278"/>
    </location>
</feature>
<keyword evidence="1" id="KW-0472">Membrane</keyword>
<keyword evidence="1" id="KW-0812">Transmembrane</keyword>
<gene>
    <name evidence="2" type="ORF">A3F84_28685</name>
</gene>
<organism evidence="2 3">
    <name type="scientific">Handelsmanbacteria sp. (strain RIFCSPLOWO2_12_FULL_64_10)</name>
    <dbReference type="NCBI Taxonomy" id="1817868"/>
    <lineage>
        <taxon>Bacteria</taxon>
        <taxon>Candidatus Handelsmaniibacteriota</taxon>
    </lineage>
</organism>
<dbReference type="AlphaFoldDB" id="A0A1F6D428"/>